<evidence type="ECO:0000256" key="2">
    <source>
        <dbReference type="ARBA" id="ARBA00023125"/>
    </source>
</evidence>
<evidence type="ECO:0000313" key="7">
    <source>
        <dbReference type="Proteomes" id="UP000253741"/>
    </source>
</evidence>
<dbReference type="InterPro" id="IPR050109">
    <property type="entry name" value="HTH-type_TetR-like_transc_reg"/>
</dbReference>
<dbReference type="OrthoDB" id="2356263at2"/>
<evidence type="ECO:0000313" key="6">
    <source>
        <dbReference type="EMBL" id="RDG38995.1"/>
    </source>
</evidence>
<sequence>MVSMAGGTVRAEQVSATRELILTAAERLFAERGVYAVSNRQVSEAAGQGNNAAVGYHFGTKADLVRAIARKHAVQIERARERRLAEAGDSTDVRVWVSCLVHPITDHLEALGSPTWYGRFCAQAMTDPALRDSMIEESLTSPALQGIVDGFNRALPQLPPEAQAERGMMSRQLILHMCAERERALADGTGTVRSSWRQAADGLVDALVGLWLAPLTDGARSR</sequence>
<name>A0A370BHY1_9ACTN</name>
<dbReference type="GO" id="GO:0003700">
    <property type="term" value="F:DNA-binding transcription factor activity"/>
    <property type="evidence" value="ECO:0007669"/>
    <property type="project" value="TreeGrafter"/>
</dbReference>
<dbReference type="AlphaFoldDB" id="A0A370BHY1"/>
<dbReference type="InterPro" id="IPR001647">
    <property type="entry name" value="HTH_TetR"/>
</dbReference>
<dbReference type="InterPro" id="IPR041586">
    <property type="entry name" value="PsrA_TetR_C"/>
</dbReference>
<evidence type="ECO:0000256" key="3">
    <source>
        <dbReference type="ARBA" id="ARBA00023163"/>
    </source>
</evidence>
<organism evidence="6 7">
    <name type="scientific">Streptomyces corynorhini</name>
    <dbReference type="NCBI Taxonomy" id="2282652"/>
    <lineage>
        <taxon>Bacteria</taxon>
        <taxon>Bacillati</taxon>
        <taxon>Actinomycetota</taxon>
        <taxon>Actinomycetes</taxon>
        <taxon>Kitasatosporales</taxon>
        <taxon>Streptomycetaceae</taxon>
        <taxon>Streptomyces</taxon>
    </lineage>
</organism>
<dbReference type="GO" id="GO:0000976">
    <property type="term" value="F:transcription cis-regulatory region binding"/>
    <property type="evidence" value="ECO:0007669"/>
    <property type="project" value="TreeGrafter"/>
</dbReference>
<dbReference type="Pfam" id="PF17939">
    <property type="entry name" value="TetR_C_30"/>
    <property type="match status" value="1"/>
</dbReference>
<keyword evidence="2" id="KW-0238">DNA-binding</keyword>
<evidence type="ECO:0000256" key="1">
    <source>
        <dbReference type="ARBA" id="ARBA00023015"/>
    </source>
</evidence>
<proteinExistence type="predicted"/>
<comment type="caution">
    <text evidence="6">The sequence shown here is derived from an EMBL/GenBank/DDBJ whole genome shotgun (WGS) entry which is preliminary data.</text>
</comment>
<dbReference type="InterPro" id="IPR009057">
    <property type="entry name" value="Homeodomain-like_sf"/>
</dbReference>
<keyword evidence="1" id="KW-0805">Transcription regulation</keyword>
<protein>
    <submittedName>
        <fullName evidence="6">TetR/AcrR family transcriptional regulator</fullName>
    </submittedName>
</protein>
<dbReference type="PANTHER" id="PTHR30055:SF234">
    <property type="entry name" value="HTH-TYPE TRANSCRIPTIONAL REGULATOR BETI"/>
    <property type="match status" value="1"/>
</dbReference>
<evidence type="ECO:0000259" key="4">
    <source>
        <dbReference type="Pfam" id="PF00440"/>
    </source>
</evidence>
<feature type="domain" description="HTH tetR-type" evidence="4">
    <location>
        <begin position="21"/>
        <end position="68"/>
    </location>
</feature>
<dbReference type="Pfam" id="PF00440">
    <property type="entry name" value="TetR_N"/>
    <property type="match status" value="1"/>
</dbReference>
<dbReference type="EMBL" id="QQNA01000035">
    <property type="protein sequence ID" value="RDG38995.1"/>
    <property type="molecule type" value="Genomic_DNA"/>
</dbReference>
<keyword evidence="7" id="KW-1185">Reference proteome</keyword>
<reference evidence="6 7" key="1">
    <citation type="submission" date="2018-07" db="EMBL/GenBank/DDBJ databases">
        <title>Streptomyces species from bats.</title>
        <authorList>
            <person name="Dunlap C."/>
        </authorList>
    </citation>
    <scope>NUCLEOTIDE SEQUENCE [LARGE SCALE GENOMIC DNA]</scope>
    <source>
        <strain evidence="6 7">AC230</strain>
    </source>
</reference>
<dbReference type="SUPFAM" id="SSF46689">
    <property type="entry name" value="Homeodomain-like"/>
    <property type="match status" value="1"/>
</dbReference>
<accession>A0A370BHY1</accession>
<evidence type="ECO:0000259" key="5">
    <source>
        <dbReference type="Pfam" id="PF17939"/>
    </source>
</evidence>
<dbReference type="Proteomes" id="UP000253741">
    <property type="component" value="Unassembled WGS sequence"/>
</dbReference>
<keyword evidence="3" id="KW-0804">Transcription</keyword>
<dbReference type="PANTHER" id="PTHR30055">
    <property type="entry name" value="HTH-TYPE TRANSCRIPTIONAL REGULATOR RUTR"/>
    <property type="match status" value="1"/>
</dbReference>
<feature type="domain" description="PsrA tetracyclin repressor-like C-terminal" evidence="5">
    <location>
        <begin position="99"/>
        <end position="209"/>
    </location>
</feature>
<dbReference type="Gene3D" id="1.10.357.10">
    <property type="entry name" value="Tetracycline Repressor, domain 2"/>
    <property type="match status" value="1"/>
</dbReference>
<gene>
    <name evidence="6" type="ORF">DVH02_06550</name>
</gene>